<dbReference type="InterPro" id="IPR036388">
    <property type="entry name" value="WH-like_DNA-bd_sf"/>
</dbReference>
<feature type="region of interest" description="Disordered" evidence="1">
    <location>
        <begin position="234"/>
        <end position="264"/>
    </location>
</feature>
<dbReference type="AlphaFoldDB" id="A0A7U6GHR4"/>
<organism evidence="2 3">
    <name type="scientific">Thiolapillus brandeum</name>
    <dbReference type="NCBI Taxonomy" id="1076588"/>
    <lineage>
        <taxon>Bacteria</taxon>
        <taxon>Pseudomonadati</taxon>
        <taxon>Pseudomonadota</taxon>
        <taxon>Gammaproteobacteria</taxon>
        <taxon>Chromatiales</taxon>
        <taxon>Sedimenticolaceae</taxon>
        <taxon>Thiolapillus</taxon>
    </lineage>
</organism>
<dbReference type="Pfam" id="PF13730">
    <property type="entry name" value="HTH_36"/>
    <property type="match status" value="1"/>
</dbReference>
<proteinExistence type="predicted"/>
<evidence type="ECO:0000256" key="1">
    <source>
        <dbReference type="SAM" id="MobiDB-lite"/>
    </source>
</evidence>
<dbReference type="Gene3D" id="1.10.10.10">
    <property type="entry name" value="Winged helix-like DNA-binding domain superfamily/Winged helix DNA-binding domain"/>
    <property type="match status" value="1"/>
</dbReference>
<dbReference type="InterPro" id="IPR036390">
    <property type="entry name" value="WH_DNA-bd_sf"/>
</dbReference>
<sequence length="264" mass="29014">MSIEARDWAYSQRIKAPAKPVLVALAERADRQGCNCWPSIFQISEMTGLSTASVKRSLQKLEDIGLIDRIRSKGGKTSSYILHLGQLAQSEPGPREPVIGSHGANQLAHTDPELAQRDPLTVSNRHKPSEPSKGKAVELPGWMPENLWRDFVEHRRKTKAPMTDIAQQRALKKLGTMREEGQDIEAVVEQSIINGWKGLFPVKEVRQNGSRFSNSIEALNSLFGDEHGQEHIQAGHGVPVRGLLTGADERDRGGVLGPARQSAG</sequence>
<keyword evidence="3" id="KW-1185">Reference proteome</keyword>
<dbReference type="SUPFAM" id="SSF46785">
    <property type="entry name" value="Winged helix' DNA-binding domain"/>
    <property type="match status" value="1"/>
</dbReference>
<evidence type="ECO:0000313" key="3">
    <source>
        <dbReference type="Proteomes" id="UP000031631"/>
    </source>
</evidence>
<feature type="region of interest" description="Disordered" evidence="1">
    <location>
        <begin position="90"/>
        <end position="114"/>
    </location>
</feature>
<dbReference type="OrthoDB" id="9151463at2"/>
<dbReference type="KEGG" id="tbn:TBH_C0946"/>
<dbReference type="RefSeq" id="WP_041066066.1">
    <property type="nucleotide sequence ID" value="NZ_AP012273.1"/>
</dbReference>
<dbReference type="Proteomes" id="UP000031631">
    <property type="component" value="Chromosome"/>
</dbReference>
<protein>
    <recommendedName>
        <fullName evidence="4">Helix-turn-helix domain-containing protein</fullName>
    </recommendedName>
</protein>
<evidence type="ECO:0008006" key="4">
    <source>
        <dbReference type="Google" id="ProtNLM"/>
    </source>
</evidence>
<evidence type="ECO:0000313" key="2">
    <source>
        <dbReference type="EMBL" id="BAO43876.1"/>
    </source>
</evidence>
<reference evidence="2 3" key="1">
    <citation type="journal article" date="2014" name="PLoS ONE">
        <title>Physiological and genomic features of a novel sulfur-oxidizing gammaproteobacterium belonging to a previously uncultivated symbiotic lineage isolated from a hydrothermal vent.</title>
        <authorList>
            <person name="Nunoura T."/>
            <person name="Takaki Y."/>
            <person name="Kazama H."/>
            <person name="Kakuta J."/>
            <person name="Shimamura S."/>
            <person name="Makita H."/>
            <person name="Hirai M."/>
            <person name="Miyazaki M."/>
            <person name="Takai K."/>
        </authorList>
    </citation>
    <scope>NUCLEOTIDE SEQUENCE [LARGE SCALE GENOMIC DNA]</scope>
    <source>
        <strain evidence="2 3">Hiromi1</strain>
    </source>
</reference>
<name>A0A7U6GHR4_9GAMM</name>
<accession>A0A7U6GHR4</accession>
<dbReference type="EMBL" id="AP012273">
    <property type="protein sequence ID" value="BAO43876.1"/>
    <property type="molecule type" value="Genomic_DNA"/>
</dbReference>
<gene>
    <name evidence="2" type="ORF">TBH_C0946</name>
</gene>